<keyword evidence="2" id="KW-1185">Reference proteome</keyword>
<dbReference type="InterPro" id="IPR029052">
    <property type="entry name" value="Metallo-depent_PP-like"/>
</dbReference>
<sequence>MNTVALQLTKDDYEKKLVLHGLQFPAACGGSGLDWAACHNACLLMTHHPPAWLDAVSRGHLEGQITDDGRFAVHLCGHLHEPYRLRSAVNANPEKFLFQGRSLFGLEHFGGQETRLHGYTAGRIDLGGPQAGTLVLWPPRGELSG</sequence>
<protein>
    <recommendedName>
        <fullName evidence="3">Calcineurin-like phosphoesterase domain-containing protein</fullName>
    </recommendedName>
</protein>
<organism evidence="1 2">
    <name type="scientific">Candidatus Thiodictyon syntrophicum</name>
    <dbReference type="NCBI Taxonomy" id="1166950"/>
    <lineage>
        <taxon>Bacteria</taxon>
        <taxon>Pseudomonadati</taxon>
        <taxon>Pseudomonadota</taxon>
        <taxon>Gammaproteobacteria</taxon>
        <taxon>Chromatiales</taxon>
        <taxon>Chromatiaceae</taxon>
        <taxon>Thiodictyon</taxon>
    </lineage>
</organism>
<dbReference type="SUPFAM" id="SSF56300">
    <property type="entry name" value="Metallo-dependent phosphatases"/>
    <property type="match status" value="1"/>
</dbReference>
<dbReference type="Proteomes" id="UP000232638">
    <property type="component" value="Chromosome"/>
</dbReference>
<evidence type="ECO:0000313" key="2">
    <source>
        <dbReference type="Proteomes" id="UP000232638"/>
    </source>
</evidence>
<dbReference type="OrthoDB" id="9811542at2"/>
<name>A0A2K8UEN1_9GAMM</name>
<gene>
    <name evidence="1" type="ORF">THSYN_25560</name>
</gene>
<accession>A0A2K8UEN1</accession>
<proteinExistence type="predicted"/>
<evidence type="ECO:0008006" key="3">
    <source>
        <dbReference type="Google" id="ProtNLM"/>
    </source>
</evidence>
<dbReference type="EMBL" id="CP020370">
    <property type="protein sequence ID" value="AUB83967.1"/>
    <property type="molecule type" value="Genomic_DNA"/>
</dbReference>
<evidence type="ECO:0000313" key="1">
    <source>
        <dbReference type="EMBL" id="AUB83967.1"/>
    </source>
</evidence>
<dbReference type="RefSeq" id="WP_100921639.1">
    <property type="nucleotide sequence ID" value="NZ_CP020370.1"/>
</dbReference>
<reference evidence="1 2" key="1">
    <citation type="submission" date="2017-03" db="EMBL/GenBank/DDBJ databases">
        <title>Complete genome sequence of Candidatus 'Thiodictyon syntrophicum' sp. nov. strain Cad16T, a photolithoautotroph purple sulfur bacterium isolated from an alpine meromictic lake.</title>
        <authorList>
            <person name="Luedin S.M."/>
            <person name="Pothier J.F."/>
            <person name="Danza F."/>
            <person name="Storelli N."/>
            <person name="Wittwer M."/>
            <person name="Tonolla M."/>
        </authorList>
    </citation>
    <scope>NUCLEOTIDE SEQUENCE [LARGE SCALE GENOMIC DNA]</scope>
    <source>
        <strain evidence="1 2">Cad16T</strain>
    </source>
</reference>
<dbReference type="AlphaFoldDB" id="A0A2K8UEN1"/>
<dbReference type="KEGG" id="tsy:THSYN_25560"/>